<dbReference type="PANTHER" id="PTHR12299:SF30">
    <property type="entry name" value="INTRACELLULAR HYALURONAN-BINDING PROTEIN 4"/>
    <property type="match status" value="1"/>
</dbReference>
<evidence type="ECO:0000256" key="8">
    <source>
        <dbReference type="ARBA" id="ARBA00035118"/>
    </source>
</evidence>
<dbReference type="EMBL" id="JAINUG010000014">
    <property type="protein sequence ID" value="KAJ8413996.1"/>
    <property type="molecule type" value="Genomic_DNA"/>
</dbReference>
<comment type="subcellular location">
    <subcellularLocation>
        <location evidence="1">Cytoplasm</location>
        <location evidence="1">Stress granule</location>
    </subcellularLocation>
    <subcellularLocation>
        <location evidence="2">Nucleus speckle</location>
    </subcellularLocation>
    <subcellularLocation>
        <location evidence="3">Nucleus</location>
        <location evidence="3">Cajal body</location>
    </subcellularLocation>
    <subcellularLocation>
        <location evidence="4">Nucleus</location>
        <location evidence="4">Nucleolus</location>
    </subcellularLocation>
</comment>
<comment type="caution">
    <text evidence="11">The sequence shown here is derived from an EMBL/GenBank/DDBJ whole genome shotgun (WGS) entry which is preliminary data.</text>
</comment>
<dbReference type="InterPro" id="IPR006861">
    <property type="entry name" value="HABP4_PAIRBP1-bd"/>
</dbReference>
<evidence type="ECO:0000256" key="9">
    <source>
        <dbReference type="SAM" id="MobiDB-lite"/>
    </source>
</evidence>
<dbReference type="GO" id="GO:0033120">
    <property type="term" value="P:positive regulation of RNA splicing"/>
    <property type="evidence" value="ECO:0007669"/>
    <property type="project" value="TreeGrafter"/>
</dbReference>
<dbReference type="GO" id="GO:0010494">
    <property type="term" value="C:cytoplasmic stress granule"/>
    <property type="evidence" value="ECO:0007669"/>
    <property type="project" value="UniProtKB-SubCell"/>
</dbReference>
<dbReference type="AlphaFoldDB" id="A0AAD7WY63"/>
<organism evidence="11 12">
    <name type="scientific">Aldrovandia affinis</name>
    <dbReference type="NCBI Taxonomy" id="143900"/>
    <lineage>
        <taxon>Eukaryota</taxon>
        <taxon>Metazoa</taxon>
        <taxon>Chordata</taxon>
        <taxon>Craniata</taxon>
        <taxon>Vertebrata</taxon>
        <taxon>Euteleostomi</taxon>
        <taxon>Actinopterygii</taxon>
        <taxon>Neopterygii</taxon>
        <taxon>Teleostei</taxon>
        <taxon>Notacanthiformes</taxon>
        <taxon>Halosauridae</taxon>
        <taxon>Aldrovandia</taxon>
    </lineage>
</organism>
<accession>A0AAD7WY63</accession>
<evidence type="ECO:0000256" key="7">
    <source>
        <dbReference type="ARBA" id="ARBA00023242"/>
    </source>
</evidence>
<dbReference type="GO" id="GO:0045948">
    <property type="term" value="P:positive regulation of translational initiation"/>
    <property type="evidence" value="ECO:0007669"/>
    <property type="project" value="TreeGrafter"/>
</dbReference>
<feature type="region of interest" description="Disordered" evidence="9">
    <location>
        <begin position="291"/>
        <end position="344"/>
    </location>
</feature>
<dbReference type="GO" id="GO:0015030">
    <property type="term" value="C:Cajal body"/>
    <property type="evidence" value="ECO:0007669"/>
    <property type="project" value="UniProtKB-SubCell"/>
</dbReference>
<sequence length="344" mass="37731">MQQDSFGCAVMNRFDRLLDDEADPFDILREAELAKQRKKKKDAPKKSNVGKQGKKESQKDRKVQSVGDAGVGLINATGRRLPPSDGRVQNENSGVVEPERPGRRVVFRECRPNQMEAPRQYPVEASQGRWDKGGRGRGRGRGMMEGYPRNMGSCDQTAKKEFDHRGGSDQSDWVTWTPGSVCRDVKDVPEAVETDGQTRATDGGVADAEAVPEVAVEMSLDEWRALQEQSRPKKELKLRKADAGVPSKAVVIHQSKHPEVQGDGLIDEDDDAHFFRRPTNDITAKLAFNFGNLPRPGRGGRGGARGRGGRGRGIPPSQPERPPAQAEVALAPNPDDPEDFPALA</sequence>
<feature type="region of interest" description="Disordered" evidence="9">
    <location>
        <begin position="119"/>
        <end position="153"/>
    </location>
</feature>
<keyword evidence="7" id="KW-0539">Nucleus</keyword>
<comment type="similarity">
    <text evidence="8">Belongs to the SERBP1-HABP4 family.</text>
</comment>
<feature type="compositionally biased region" description="Acidic residues" evidence="9">
    <location>
        <begin position="335"/>
        <end position="344"/>
    </location>
</feature>
<dbReference type="GO" id="GO:0005730">
    <property type="term" value="C:nucleolus"/>
    <property type="evidence" value="ECO:0007669"/>
    <property type="project" value="UniProtKB-SubCell"/>
</dbReference>
<dbReference type="InterPro" id="IPR032381">
    <property type="entry name" value="IHABP4_N"/>
</dbReference>
<feature type="domain" description="Hyaluronan/mRNA-binding protein" evidence="10">
    <location>
        <begin position="158"/>
        <end position="244"/>
    </location>
</feature>
<dbReference type="Pfam" id="PF04774">
    <property type="entry name" value="HABP4_PAI-RBP1"/>
    <property type="match status" value="1"/>
</dbReference>
<evidence type="ECO:0000313" key="11">
    <source>
        <dbReference type="EMBL" id="KAJ8413996.1"/>
    </source>
</evidence>
<evidence type="ECO:0000256" key="6">
    <source>
        <dbReference type="ARBA" id="ARBA00022845"/>
    </source>
</evidence>
<reference evidence="11" key="1">
    <citation type="journal article" date="2023" name="Science">
        <title>Genome structures resolve the early diversification of teleost fishes.</title>
        <authorList>
            <person name="Parey E."/>
            <person name="Louis A."/>
            <person name="Montfort J."/>
            <person name="Bouchez O."/>
            <person name="Roques C."/>
            <person name="Iampietro C."/>
            <person name="Lluch J."/>
            <person name="Castinel A."/>
            <person name="Donnadieu C."/>
            <person name="Desvignes T."/>
            <person name="Floi Bucao C."/>
            <person name="Jouanno E."/>
            <person name="Wen M."/>
            <person name="Mejri S."/>
            <person name="Dirks R."/>
            <person name="Jansen H."/>
            <person name="Henkel C."/>
            <person name="Chen W.J."/>
            <person name="Zahm M."/>
            <person name="Cabau C."/>
            <person name="Klopp C."/>
            <person name="Thompson A.W."/>
            <person name="Robinson-Rechavi M."/>
            <person name="Braasch I."/>
            <person name="Lecointre G."/>
            <person name="Bobe J."/>
            <person name="Postlethwait J.H."/>
            <person name="Berthelot C."/>
            <person name="Roest Crollius H."/>
            <person name="Guiguen Y."/>
        </authorList>
    </citation>
    <scope>NUCLEOTIDE SEQUENCE</scope>
    <source>
        <strain evidence="11">NC1722</strain>
    </source>
</reference>
<dbReference type="GO" id="GO:0016607">
    <property type="term" value="C:nuclear speck"/>
    <property type="evidence" value="ECO:0007669"/>
    <property type="project" value="UniProtKB-SubCell"/>
</dbReference>
<evidence type="ECO:0000256" key="5">
    <source>
        <dbReference type="ARBA" id="ARBA00022490"/>
    </source>
</evidence>
<dbReference type="Proteomes" id="UP001221898">
    <property type="component" value="Unassembled WGS sequence"/>
</dbReference>
<evidence type="ECO:0000256" key="2">
    <source>
        <dbReference type="ARBA" id="ARBA00004324"/>
    </source>
</evidence>
<dbReference type="InterPro" id="IPR039764">
    <property type="entry name" value="HABP4/SERBP1-like"/>
</dbReference>
<evidence type="ECO:0000313" key="12">
    <source>
        <dbReference type="Proteomes" id="UP001221898"/>
    </source>
</evidence>
<keyword evidence="6" id="KW-0810">Translation regulation</keyword>
<evidence type="ECO:0000256" key="4">
    <source>
        <dbReference type="ARBA" id="ARBA00004604"/>
    </source>
</evidence>
<proteinExistence type="inferred from homology"/>
<evidence type="ECO:0000259" key="10">
    <source>
        <dbReference type="SMART" id="SM01233"/>
    </source>
</evidence>
<dbReference type="SMART" id="SM01233">
    <property type="entry name" value="HABP4_PAI-RBP1"/>
    <property type="match status" value="1"/>
</dbReference>
<gene>
    <name evidence="11" type="ORF">AAFF_G00065940</name>
</gene>
<evidence type="ECO:0000256" key="1">
    <source>
        <dbReference type="ARBA" id="ARBA00004210"/>
    </source>
</evidence>
<keyword evidence="12" id="KW-1185">Reference proteome</keyword>
<keyword evidence="5" id="KW-0963">Cytoplasm</keyword>
<feature type="region of interest" description="Disordered" evidence="9">
    <location>
        <begin position="35"/>
        <end position="97"/>
    </location>
</feature>
<evidence type="ECO:0000256" key="3">
    <source>
        <dbReference type="ARBA" id="ARBA00004408"/>
    </source>
</evidence>
<feature type="compositionally biased region" description="Gly residues" evidence="9">
    <location>
        <begin position="297"/>
        <end position="306"/>
    </location>
</feature>
<dbReference type="PANTHER" id="PTHR12299">
    <property type="entry name" value="HYALURONIC ACID-BINDING PROTEIN 4"/>
    <property type="match status" value="1"/>
</dbReference>
<dbReference type="GO" id="GO:0003723">
    <property type="term" value="F:RNA binding"/>
    <property type="evidence" value="ECO:0007669"/>
    <property type="project" value="InterPro"/>
</dbReference>
<feature type="compositionally biased region" description="Basic and acidic residues" evidence="9">
    <location>
        <begin position="53"/>
        <end position="63"/>
    </location>
</feature>
<name>A0AAD7WY63_9TELE</name>
<protein>
    <recommendedName>
        <fullName evidence="10">Hyaluronan/mRNA-binding protein domain-containing protein</fullName>
    </recommendedName>
</protein>
<dbReference type="Pfam" id="PF16174">
    <property type="entry name" value="IHABP4_N"/>
    <property type="match status" value="1"/>
</dbReference>